<feature type="region of interest" description="Disordered" evidence="1">
    <location>
        <begin position="128"/>
        <end position="193"/>
    </location>
</feature>
<accession>A0AAV7VKK1</accession>
<dbReference type="EMBL" id="JANPWB010000003">
    <property type="protein sequence ID" value="KAJ1200559.1"/>
    <property type="molecule type" value="Genomic_DNA"/>
</dbReference>
<feature type="compositionally biased region" description="Basic and acidic residues" evidence="1">
    <location>
        <begin position="31"/>
        <end position="52"/>
    </location>
</feature>
<reference evidence="2" key="1">
    <citation type="journal article" date="2022" name="bioRxiv">
        <title>Sequencing and chromosome-scale assembly of the giantPleurodeles waltlgenome.</title>
        <authorList>
            <person name="Brown T."/>
            <person name="Elewa A."/>
            <person name="Iarovenko S."/>
            <person name="Subramanian E."/>
            <person name="Araus A.J."/>
            <person name="Petzold A."/>
            <person name="Susuki M."/>
            <person name="Suzuki K.-i.T."/>
            <person name="Hayashi T."/>
            <person name="Toyoda A."/>
            <person name="Oliveira C."/>
            <person name="Osipova E."/>
            <person name="Leigh N.D."/>
            <person name="Simon A."/>
            <person name="Yun M.H."/>
        </authorList>
    </citation>
    <scope>NUCLEOTIDE SEQUENCE</scope>
    <source>
        <strain evidence="2">20211129_DDA</strain>
        <tissue evidence="2">Liver</tissue>
    </source>
</reference>
<feature type="compositionally biased region" description="Polar residues" evidence="1">
    <location>
        <begin position="128"/>
        <end position="145"/>
    </location>
</feature>
<feature type="compositionally biased region" description="Polar residues" evidence="1">
    <location>
        <begin position="177"/>
        <end position="188"/>
    </location>
</feature>
<name>A0AAV7VKK1_PLEWA</name>
<evidence type="ECO:0000313" key="3">
    <source>
        <dbReference type="Proteomes" id="UP001066276"/>
    </source>
</evidence>
<gene>
    <name evidence="2" type="ORF">NDU88_004382</name>
</gene>
<organism evidence="2 3">
    <name type="scientific">Pleurodeles waltl</name>
    <name type="common">Iberian ribbed newt</name>
    <dbReference type="NCBI Taxonomy" id="8319"/>
    <lineage>
        <taxon>Eukaryota</taxon>
        <taxon>Metazoa</taxon>
        <taxon>Chordata</taxon>
        <taxon>Craniata</taxon>
        <taxon>Vertebrata</taxon>
        <taxon>Euteleostomi</taxon>
        <taxon>Amphibia</taxon>
        <taxon>Batrachia</taxon>
        <taxon>Caudata</taxon>
        <taxon>Salamandroidea</taxon>
        <taxon>Salamandridae</taxon>
        <taxon>Pleurodelinae</taxon>
        <taxon>Pleurodeles</taxon>
    </lineage>
</organism>
<feature type="region of interest" description="Disordered" evidence="1">
    <location>
        <begin position="1"/>
        <end position="72"/>
    </location>
</feature>
<sequence length="224" mass="24098">MPFPGGSASPEPKRSGRTKWQPRSDAITNSEYKRKAERPLGPDTKRGERDTENAIGASTDPHCGYGPPPNQTIKEKQDAVRAVASLGLGGPPPPTRWSESFSEQDSGQMKSLAPHRIQLMASHESLQGHQMRSSETPMKNCTCSTEGPVKHGQMACNESRTEETVTGKAARTRRTALDNNASSTSSTDMRLIHNPPTASIIGAPGLQGEKHVMKQACVDKGPMG</sequence>
<evidence type="ECO:0000256" key="1">
    <source>
        <dbReference type="SAM" id="MobiDB-lite"/>
    </source>
</evidence>
<evidence type="ECO:0008006" key="4">
    <source>
        <dbReference type="Google" id="ProtNLM"/>
    </source>
</evidence>
<proteinExistence type="predicted"/>
<comment type="caution">
    <text evidence="2">The sequence shown here is derived from an EMBL/GenBank/DDBJ whole genome shotgun (WGS) entry which is preliminary data.</text>
</comment>
<dbReference type="AlphaFoldDB" id="A0AAV7VKK1"/>
<protein>
    <recommendedName>
        <fullName evidence="4">Prolactin receptor</fullName>
    </recommendedName>
</protein>
<evidence type="ECO:0000313" key="2">
    <source>
        <dbReference type="EMBL" id="KAJ1200559.1"/>
    </source>
</evidence>
<dbReference type="Proteomes" id="UP001066276">
    <property type="component" value="Chromosome 2_1"/>
</dbReference>
<keyword evidence="3" id="KW-1185">Reference proteome</keyword>